<organism evidence="3 4">
    <name type="scientific">Pseudomonas hefeiensis</name>
    <dbReference type="NCBI Taxonomy" id="2738125"/>
    <lineage>
        <taxon>Bacteria</taxon>
        <taxon>Pseudomonadati</taxon>
        <taxon>Pseudomonadota</taxon>
        <taxon>Gammaproteobacteria</taxon>
        <taxon>Pseudomonadales</taxon>
        <taxon>Pseudomonadaceae</taxon>
        <taxon>Pseudomonas</taxon>
    </lineage>
</organism>
<feature type="domain" description="Xaa-Pro dipeptidyl-peptidase C-terminal" evidence="2">
    <location>
        <begin position="323"/>
        <end position="562"/>
    </location>
</feature>
<dbReference type="SMART" id="SM00939">
    <property type="entry name" value="PepX_C"/>
    <property type="match status" value="1"/>
</dbReference>
<reference evidence="3 4" key="1">
    <citation type="submission" date="2023-02" db="EMBL/GenBank/DDBJ databases">
        <title>Evolution of Hrp T3SS in non-pathogenic Pseudomonas fluorescens.</title>
        <authorList>
            <person name="Liao K."/>
            <person name="Wei H."/>
            <person name="Gu Y."/>
        </authorList>
    </citation>
    <scope>NUCLEOTIDE SEQUENCE [LARGE SCALE GENOMIC DNA]</scope>
    <source>
        <strain evidence="3 4">FP205</strain>
    </source>
</reference>
<sequence>MTTIRVGNIEVLFRPSTPVEESSYPGFNQGSYILPKGSVHREGGMPLTCDILVEQDVPIRLRDGVTVRTDVYRPVDAVNVPAIVGWSPYGKRGSWLTNDVFGHPTRMDVPVHWEDGLNKFEAPNPAYWVAHGYAVVAPDSRGVFMSEGDIRTWGPQEPLDEYDVIEWVGTQPWCNAKVGLSGNSMLAMSQWFVAALRPPHLAAIAPWEGASDIYRDTSCRGGIPEIKFSGGIFSHIYGHTRTEDLIAMTLAHPLYNDYWDAKAAKLKDIVVPAYIVASWTNILHTAGTLRGWKEISSAEKWLRVHNTFEWPDYYNPANVDDLRRFFDCYLKGIDNGWSATPRVRLTVLNPGGMDTVGRAELDFPLKREVLTPFFLHIASDGNVLFEEPQANKREISYDSHSKAGARFQIRFDQDTEVTGYMKLKLWVETREHDDMDVFAFIRKLDVNGQEQQTEVVTDRPFLGPNGRLRASLRAIDETRSTASEPYLNYDKSEKLKSGEVVPLEIGFWPYSMSWKQGETLELIICGVNLLVRPEFPQVPPEDTLNKGAHIIHSGAEYDSHLLIPIIPNA</sequence>
<dbReference type="Gene3D" id="2.60.120.260">
    <property type="entry name" value="Galactose-binding domain-like"/>
    <property type="match status" value="1"/>
</dbReference>
<evidence type="ECO:0000313" key="3">
    <source>
        <dbReference type="EMBL" id="WLH14776.1"/>
    </source>
</evidence>
<gene>
    <name evidence="3" type="ORF">PSH57_10895</name>
</gene>
<evidence type="ECO:0000313" key="4">
    <source>
        <dbReference type="Proteomes" id="UP001230339"/>
    </source>
</evidence>
<dbReference type="PANTHER" id="PTHR43056:SF10">
    <property type="entry name" value="COCE_NOND FAMILY, PUTATIVE (AFU_ORTHOLOGUE AFUA_7G00600)-RELATED"/>
    <property type="match status" value="1"/>
</dbReference>
<keyword evidence="1 3" id="KW-0378">Hydrolase</keyword>
<evidence type="ECO:0000256" key="1">
    <source>
        <dbReference type="ARBA" id="ARBA00022801"/>
    </source>
</evidence>
<evidence type="ECO:0000259" key="2">
    <source>
        <dbReference type="SMART" id="SM00939"/>
    </source>
</evidence>
<dbReference type="Pfam" id="PF08530">
    <property type="entry name" value="PepX_C"/>
    <property type="match status" value="1"/>
</dbReference>
<accession>A0ABY9GGZ9</accession>
<keyword evidence="4" id="KW-1185">Reference proteome</keyword>
<dbReference type="Proteomes" id="UP001230339">
    <property type="component" value="Chromosome"/>
</dbReference>
<dbReference type="Gene3D" id="1.10.3020.20">
    <property type="match status" value="1"/>
</dbReference>
<dbReference type="NCBIfam" id="TIGR00976">
    <property type="entry name" value="CocE_NonD"/>
    <property type="match status" value="2"/>
</dbReference>
<dbReference type="RefSeq" id="WP_305389455.1">
    <property type="nucleotide sequence ID" value="NZ_CP117426.1"/>
</dbReference>
<dbReference type="Pfam" id="PF02129">
    <property type="entry name" value="Peptidase_S15"/>
    <property type="match status" value="1"/>
</dbReference>
<name>A0ABY9GGZ9_9PSED</name>
<dbReference type="InterPro" id="IPR029058">
    <property type="entry name" value="AB_hydrolase_fold"/>
</dbReference>
<dbReference type="InterPro" id="IPR013736">
    <property type="entry name" value="Xaa-Pro_dipept_C"/>
</dbReference>
<protein>
    <submittedName>
        <fullName evidence="3">CocE/NonD family hydrolase</fullName>
    </submittedName>
</protein>
<dbReference type="Gene3D" id="3.40.50.1820">
    <property type="entry name" value="alpha/beta hydrolase"/>
    <property type="match status" value="1"/>
</dbReference>
<dbReference type="InterPro" id="IPR005674">
    <property type="entry name" value="CocE/Ser_esterase"/>
</dbReference>
<proteinExistence type="predicted"/>
<dbReference type="PANTHER" id="PTHR43056">
    <property type="entry name" value="PEPTIDASE S9 PROLYL OLIGOPEPTIDASE"/>
    <property type="match status" value="1"/>
</dbReference>
<dbReference type="EMBL" id="CP117449">
    <property type="protein sequence ID" value="WLH14776.1"/>
    <property type="molecule type" value="Genomic_DNA"/>
</dbReference>
<dbReference type="InterPro" id="IPR008979">
    <property type="entry name" value="Galactose-bd-like_sf"/>
</dbReference>
<dbReference type="SUPFAM" id="SSF53474">
    <property type="entry name" value="alpha/beta-Hydrolases"/>
    <property type="match status" value="1"/>
</dbReference>
<dbReference type="InterPro" id="IPR000383">
    <property type="entry name" value="Xaa-Pro-like_dom"/>
</dbReference>
<dbReference type="GO" id="GO:0016787">
    <property type="term" value="F:hydrolase activity"/>
    <property type="evidence" value="ECO:0007669"/>
    <property type="project" value="UniProtKB-KW"/>
</dbReference>
<dbReference type="SUPFAM" id="SSF49785">
    <property type="entry name" value="Galactose-binding domain-like"/>
    <property type="match status" value="1"/>
</dbReference>
<dbReference type="InterPro" id="IPR050585">
    <property type="entry name" value="Xaa-Pro_dipeptidyl-ppase/CocE"/>
</dbReference>